<dbReference type="InterPro" id="IPR004089">
    <property type="entry name" value="MCPsignal_dom"/>
</dbReference>
<keyword evidence="4" id="KW-0472">Membrane</keyword>
<reference evidence="8" key="1">
    <citation type="submission" date="2012-09" db="EMBL/GenBank/DDBJ databases">
        <authorList>
            <person name="Weinstock G."/>
            <person name="Sodergren E."/>
            <person name="Clifton S."/>
            <person name="Fulton L."/>
            <person name="Fulton B."/>
            <person name="Courtney L."/>
            <person name="Fronick C."/>
            <person name="Harrison M."/>
            <person name="Strong C."/>
            <person name="Farmer C."/>
            <person name="Delehaunty K."/>
            <person name="Markovic C."/>
            <person name="Hall O."/>
            <person name="Minx P."/>
            <person name="Tomlinson C."/>
            <person name="Mitreva M."/>
            <person name="Nelson J."/>
            <person name="Hou S."/>
            <person name="Wollam A."/>
            <person name="Pepin K.H."/>
            <person name="Johnson M."/>
            <person name="Bhonagiri V."/>
            <person name="Nash W.E."/>
            <person name="Suruliraj S."/>
            <person name="Warren W."/>
            <person name="Chinwalla A."/>
            <person name="Mardis E.R."/>
            <person name="Wilson R.K."/>
        </authorList>
    </citation>
    <scope>NUCLEOTIDE SEQUENCE [LARGE SCALE GENOMIC DNA]</scope>
    <source>
        <strain evidence="8">OS1</strain>
    </source>
</reference>
<comment type="caution">
    <text evidence="7">The sequence shown here is derived from an EMBL/GenBank/DDBJ whole genome shotgun (WGS) entry which is preliminary data.</text>
</comment>
<protein>
    <submittedName>
        <fullName evidence="7">Methyl-accepting chemotaxis protein signaling domain protein</fullName>
    </submittedName>
</protein>
<dbReference type="PANTHER" id="PTHR32089">
    <property type="entry name" value="METHYL-ACCEPTING CHEMOTAXIS PROTEIN MCPB"/>
    <property type="match status" value="1"/>
</dbReference>
<dbReference type="STRING" id="592015.HMPREF1705_04253"/>
<keyword evidence="4" id="KW-0812">Transmembrane</keyword>
<comment type="similarity">
    <text evidence="2">Belongs to the methyl-accepting chemotaxis (MCP) protein family.</text>
</comment>
<keyword evidence="8" id="KW-1185">Reference proteome</keyword>
<keyword evidence="4" id="KW-1133">Transmembrane helix</keyword>
<dbReference type="Gene3D" id="6.10.340.10">
    <property type="match status" value="1"/>
</dbReference>
<proteinExistence type="inferred from homology"/>
<dbReference type="Pfam" id="PF00015">
    <property type="entry name" value="MCPsignal"/>
    <property type="match status" value="1"/>
</dbReference>
<feature type="transmembrane region" description="Helical" evidence="4">
    <location>
        <begin position="49"/>
        <end position="76"/>
    </location>
</feature>
<dbReference type="GO" id="GO:0007165">
    <property type="term" value="P:signal transduction"/>
    <property type="evidence" value="ECO:0007669"/>
    <property type="project" value="UniProtKB-KW"/>
</dbReference>
<keyword evidence="1 3" id="KW-0807">Transducer</keyword>
<dbReference type="InterPro" id="IPR003660">
    <property type="entry name" value="HAMP_dom"/>
</dbReference>
<evidence type="ECO:0000256" key="3">
    <source>
        <dbReference type="PROSITE-ProRule" id="PRU00284"/>
    </source>
</evidence>
<dbReference type="eggNOG" id="COG0840">
    <property type="taxonomic scope" value="Bacteria"/>
</dbReference>
<evidence type="ECO:0000256" key="1">
    <source>
        <dbReference type="ARBA" id="ARBA00023224"/>
    </source>
</evidence>
<gene>
    <name evidence="7" type="ORF">HMPREF1705_04253</name>
</gene>
<accession>A0A0T5X9I7</accession>
<evidence type="ECO:0000256" key="2">
    <source>
        <dbReference type="ARBA" id="ARBA00029447"/>
    </source>
</evidence>
<evidence type="ECO:0000313" key="7">
    <source>
        <dbReference type="EMBL" id="KRT34995.1"/>
    </source>
</evidence>
<dbReference type="PANTHER" id="PTHR32089:SF112">
    <property type="entry name" value="LYSOZYME-LIKE PROTEIN-RELATED"/>
    <property type="match status" value="1"/>
</dbReference>
<dbReference type="SUPFAM" id="SSF58104">
    <property type="entry name" value="Methyl-accepting chemotaxis protein (MCP) signaling domain"/>
    <property type="match status" value="1"/>
</dbReference>
<evidence type="ECO:0000259" key="5">
    <source>
        <dbReference type="PROSITE" id="PS50111"/>
    </source>
</evidence>
<evidence type="ECO:0000256" key="4">
    <source>
        <dbReference type="SAM" id="Phobius"/>
    </source>
</evidence>
<feature type="transmembrane region" description="Helical" evidence="4">
    <location>
        <begin position="21"/>
        <end position="43"/>
    </location>
</feature>
<dbReference type="PROSITE" id="PS50885">
    <property type="entry name" value="HAMP"/>
    <property type="match status" value="1"/>
</dbReference>
<dbReference type="Gene3D" id="1.10.287.950">
    <property type="entry name" value="Methyl-accepting chemotaxis protein"/>
    <property type="match status" value="1"/>
</dbReference>
<feature type="domain" description="HAMP" evidence="6">
    <location>
        <begin position="70"/>
        <end position="123"/>
    </location>
</feature>
<dbReference type="GO" id="GO:0016020">
    <property type="term" value="C:membrane"/>
    <property type="evidence" value="ECO:0007669"/>
    <property type="project" value="InterPro"/>
</dbReference>
<dbReference type="SMART" id="SM00283">
    <property type="entry name" value="MA"/>
    <property type="match status" value="1"/>
</dbReference>
<evidence type="ECO:0000259" key="6">
    <source>
        <dbReference type="PROSITE" id="PS50885"/>
    </source>
</evidence>
<organism evidence="7 8">
    <name type="scientific">Acetomicrobium hydrogeniformans ATCC BAA-1850</name>
    <dbReference type="NCBI Taxonomy" id="592015"/>
    <lineage>
        <taxon>Bacteria</taxon>
        <taxon>Thermotogati</taxon>
        <taxon>Synergistota</taxon>
        <taxon>Synergistia</taxon>
        <taxon>Synergistales</taxon>
        <taxon>Acetomicrobiaceae</taxon>
        <taxon>Acetomicrobium</taxon>
    </lineage>
</organism>
<name>A0A0T5X9I7_9BACT</name>
<evidence type="ECO:0000313" key="8">
    <source>
        <dbReference type="Proteomes" id="UP000005273"/>
    </source>
</evidence>
<dbReference type="EMBL" id="ACJX03000001">
    <property type="protein sequence ID" value="KRT34995.1"/>
    <property type="molecule type" value="Genomic_DNA"/>
</dbReference>
<dbReference type="AlphaFoldDB" id="A0A0T5X9I7"/>
<sequence>MIGWLIVKISKLLRKISIKSRIMVFLTILLVFECAIGYVHLNVVESFDLLIIFITILILFTIIGGLTLLFSITLPIDEYRKFLKKLKETLDFTLEYDVWSRDEMAEVGKSTYEFLDRIQDLIGVISNSSTEIENVSKIVHEMANKDDRVAGNLLNEITKLSDMVERFVSDMNAITEGIQEVASGNQLAASRTMDIAQEIADASRSAERGLGVIQVMREKIKEAAQESIKNIDTVNELVQKIEEINLLLENISKIATRTNMLALNAGIEAARAGAGGKGFAVVAEEIRKLAYESNDVAGNVAHQMNDMSFKLDSVVNSVKVGSDVSLDANEKAQATMKVIEDILEYLRKISSAANDLSSVSQEQAASSEEISATLQSISREVERIKDFVVEAKKAMTDLAESASQLSDKSNNMEELALTLRSLVGQFRLWEGDKLQ</sequence>
<feature type="domain" description="Methyl-accepting transducer" evidence="5">
    <location>
        <begin position="142"/>
        <end position="378"/>
    </location>
</feature>
<dbReference type="PROSITE" id="PS50111">
    <property type="entry name" value="CHEMOTAXIS_TRANSDUC_2"/>
    <property type="match status" value="1"/>
</dbReference>
<dbReference type="Proteomes" id="UP000005273">
    <property type="component" value="Unassembled WGS sequence"/>
</dbReference>